<sequence length="62" mass="6895">MNITHPQPLKNCVYLDAECNNEHIKRETFQARSNVTSVPGASQTSVETVPVTRSFSRTSVNC</sequence>
<name>A0ABD0MGK6_CIRMR</name>
<keyword evidence="2" id="KW-1185">Reference proteome</keyword>
<dbReference type="EMBL" id="JAMKFB020000679">
    <property type="protein sequence ID" value="KAL0148780.1"/>
    <property type="molecule type" value="Genomic_DNA"/>
</dbReference>
<dbReference type="Proteomes" id="UP001529510">
    <property type="component" value="Unassembled WGS sequence"/>
</dbReference>
<feature type="non-terminal residue" evidence="1">
    <location>
        <position position="62"/>
    </location>
</feature>
<organism evidence="1 2">
    <name type="scientific">Cirrhinus mrigala</name>
    <name type="common">Mrigala</name>
    <dbReference type="NCBI Taxonomy" id="683832"/>
    <lineage>
        <taxon>Eukaryota</taxon>
        <taxon>Metazoa</taxon>
        <taxon>Chordata</taxon>
        <taxon>Craniata</taxon>
        <taxon>Vertebrata</taxon>
        <taxon>Euteleostomi</taxon>
        <taxon>Actinopterygii</taxon>
        <taxon>Neopterygii</taxon>
        <taxon>Teleostei</taxon>
        <taxon>Ostariophysi</taxon>
        <taxon>Cypriniformes</taxon>
        <taxon>Cyprinidae</taxon>
        <taxon>Labeoninae</taxon>
        <taxon>Labeonini</taxon>
        <taxon>Cirrhinus</taxon>
    </lineage>
</organism>
<comment type="caution">
    <text evidence="1">The sequence shown here is derived from an EMBL/GenBank/DDBJ whole genome shotgun (WGS) entry which is preliminary data.</text>
</comment>
<proteinExistence type="predicted"/>
<protein>
    <submittedName>
        <fullName evidence="1">Uncharacterized protein</fullName>
    </submittedName>
</protein>
<dbReference type="AlphaFoldDB" id="A0ABD0MGK6"/>
<evidence type="ECO:0000313" key="1">
    <source>
        <dbReference type="EMBL" id="KAL0148780.1"/>
    </source>
</evidence>
<reference evidence="1 2" key="1">
    <citation type="submission" date="2024-05" db="EMBL/GenBank/DDBJ databases">
        <title>Genome sequencing and assembly of Indian major carp, Cirrhinus mrigala (Hamilton, 1822).</title>
        <authorList>
            <person name="Mohindra V."/>
            <person name="Chowdhury L.M."/>
            <person name="Lal K."/>
            <person name="Jena J.K."/>
        </authorList>
    </citation>
    <scope>NUCLEOTIDE SEQUENCE [LARGE SCALE GENOMIC DNA]</scope>
    <source>
        <strain evidence="1">CM1030</strain>
        <tissue evidence="1">Blood</tissue>
    </source>
</reference>
<gene>
    <name evidence="1" type="ORF">M9458_055958</name>
</gene>
<evidence type="ECO:0000313" key="2">
    <source>
        <dbReference type="Proteomes" id="UP001529510"/>
    </source>
</evidence>
<accession>A0ABD0MGK6</accession>